<comment type="caution">
    <text evidence="2">The sequence shown here is derived from an EMBL/GenBank/DDBJ whole genome shotgun (WGS) entry which is preliminary data.</text>
</comment>
<proteinExistence type="predicted"/>
<dbReference type="SUPFAM" id="SSF48208">
    <property type="entry name" value="Six-hairpin glycosidases"/>
    <property type="match status" value="1"/>
</dbReference>
<gene>
    <name evidence="2" type="ORF">CYL18_14080</name>
</gene>
<dbReference type="OrthoDB" id="9762614at2"/>
<dbReference type="RefSeq" id="WP_104850170.1">
    <property type="nucleotide sequence ID" value="NZ_PKOZ01000009.1"/>
</dbReference>
<accession>A0A2S7MXK3</accession>
<dbReference type="InterPro" id="IPR024705">
    <property type="entry name" value="Ssp411"/>
</dbReference>
<name>A0A2S7MXK3_9BACI</name>
<evidence type="ECO:0000259" key="1">
    <source>
        <dbReference type="Pfam" id="PF03190"/>
    </source>
</evidence>
<dbReference type="PANTHER" id="PTHR42899">
    <property type="entry name" value="SPERMATOGENESIS-ASSOCIATED PROTEIN 20"/>
    <property type="match status" value="1"/>
</dbReference>
<dbReference type="Pfam" id="PF03190">
    <property type="entry name" value="Thioredox_DsbH"/>
    <property type="match status" value="1"/>
</dbReference>
<dbReference type="SUPFAM" id="SSF52833">
    <property type="entry name" value="Thioredoxin-like"/>
    <property type="match status" value="1"/>
</dbReference>
<dbReference type="AlphaFoldDB" id="A0A2S7MXK3"/>
<dbReference type="Gene3D" id="1.50.10.10">
    <property type="match status" value="2"/>
</dbReference>
<dbReference type="InterPro" id="IPR004879">
    <property type="entry name" value="Ssp411-like_TRX"/>
</dbReference>
<dbReference type="PANTHER" id="PTHR42899:SF1">
    <property type="entry name" value="SPERMATOGENESIS-ASSOCIATED PROTEIN 20"/>
    <property type="match status" value="1"/>
</dbReference>
<dbReference type="Proteomes" id="UP000239663">
    <property type="component" value="Unassembled WGS sequence"/>
</dbReference>
<dbReference type="PIRSF" id="PIRSF006402">
    <property type="entry name" value="UCP006402_thioredoxin"/>
    <property type="match status" value="1"/>
</dbReference>
<organism evidence="2 3">
    <name type="scientific">Pradoshia eiseniae</name>
    <dbReference type="NCBI Taxonomy" id="2064768"/>
    <lineage>
        <taxon>Bacteria</taxon>
        <taxon>Bacillati</taxon>
        <taxon>Bacillota</taxon>
        <taxon>Bacilli</taxon>
        <taxon>Bacillales</taxon>
        <taxon>Bacillaceae</taxon>
        <taxon>Pradoshia</taxon>
    </lineage>
</organism>
<dbReference type="InterPro" id="IPR036249">
    <property type="entry name" value="Thioredoxin-like_sf"/>
</dbReference>
<dbReference type="InterPro" id="IPR012341">
    <property type="entry name" value="6hp_glycosidase-like_sf"/>
</dbReference>
<dbReference type="GO" id="GO:0005975">
    <property type="term" value="P:carbohydrate metabolic process"/>
    <property type="evidence" value="ECO:0007669"/>
    <property type="project" value="InterPro"/>
</dbReference>
<sequence length="683" mass="78486">MSEKAKPNRLIHEKSPYLLQHAHNPVDWYPWGEEAFEKAKRENKPVFVSIGYSTCHWCHVMERESFEDKEIAALLNERFVSIKVDREERPDIDSIYMSVCQVMTGQGGWPLNVFLTPEQVPFYAGTYFPKHSRYGLPGMKDVVLQLYDVYLNDPEKIAHTGERLSQALQSPPADQEALTLVTIDAAVKQFKSMFDEQYGGFGAAPKFPTPHNLMFLLRYYHFSKDERALQMVEKTLDGLRRGGIYDHVGFGFSRYSTDELYLVPHFEKMLYDNAMLLMAYTEAYQVTKDESYKETAEQIITYVLRDMRHPDGGFYSAEDADSEGIEGKFYVWDYEDVLDILGEELGDLYCAVYDITPEGNFEGASIPNLIREPIDSFAKHNDLNADDVKRDLEQARQKLFAVREERVHPHKDDKILTAWNGLMIAGLAKAGRAFNNQDAIEAAKDAIHFIEKQLIINNRVMVRYREGEVKQEGFIDDYAYLAWGYLELYEATVDPTYLERAKNLAADMIDLFWDDEQGGFYFYGTDNEELLIRPKEYYDGALPSGNSVAALQLVRLARLTGDYKHEEKVEDLFKVSGAEASHYPMGHTYMLMAYLTTQMKMKEAIVFGKDYKEDPFLAYLQQAFHPEVTYLAGADASELLKVAPFTEDYRVIGNQTYYICENFVCHAPETDPEKAIEQLTSGR</sequence>
<protein>
    <recommendedName>
        <fullName evidence="1">Spermatogenesis-associated protein 20-like TRX domain-containing protein</fullName>
    </recommendedName>
</protein>
<dbReference type="InterPro" id="IPR008928">
    <property type="entry name" value="6-hairpin_glycosidase_sf"/>
</dbReference>
<reference evidence="2 3" key="1">
    <citation type="submission" date="2017-12" db="EMBL/GenBank/DDBJ databases">
        <title>Taxonomic description and draft genome of Pradoshia cofamensis Gen. nov., sp. nov., a thermotolerant bacillale isolated from anterior gut of earthworm Eisenia fetida.</title>
        <authorList>
            <person name="Saha T."/>
            <person name="Chakraborty R."/>
        </authorList>
    </citation>
    <scope>NUCLEOTIDE SEQUENCE [LARGE SCALE GENOMIC DNA]</scope>
    <source>
        <strain evidence="2 3">EAG3</strain>
    </source>
</reference>
<keyword evidence="3" id="KW-1185">Reference proteome</keyword>
<dbReference type="CDD" id="cd02955">
    <property type="entry name" value="SSP411"/>
    <property type="match status" value="1"/>
</dbReference>
<feature type="domain" description="Spermatogenesis-associated protein 20-like TRX" evidence="1">
    <location>
        <begin position="7"/>
        <end position="169"/>
    </location>
</feature>
<evidence type="ECO:0000313" key="2">
    <source>
        <dbReference type="EMBL" id="PQD94532.1"/>
    </source>
</evidence>
<dbReference type="Gene3D" id="3.40.30.10">
    <property type="entry name" value="Glutaredoxin"/>
    <property type="match status" value="1"/>
</dbReference>
<evidence type="ECO:0000313" key="3">
    <source>
        <dbReference type="Proteomes" id="UP000239663"/>
    </source>
</evidence>
<dbReference type="EMBL" id="PKOZ01000009">
    <property type="protein sequence ID" value="PQD94532.1"/>
    <property type="molecule type" value="Genomic_DNA"/>
</dbReference>